<dbReference type="NCBIfam" id="NF005942">
    <property type="entry name" value="PRK07994.1"/>
    <property type="match status" value="1"/>
</dbReference>
<keyword evidence="7" id="KW-0862">Zinc</keyword>
<evidence type="ECO:0000256" key="1">
    <source>
        <dbReference type="ARBA" id="ARBA00006360"/>
    </source>
</evidence>
<dbReference type="GO" id="GO:0046872">
    <property type="term" value="F:metal ion binding"/>
    <property type="evidence" value="ECO:0007669"/>
    <property type="project" value="UniProtKB-KW"/>
</dbReference>
<dbReference type="GO" id="GO:0006261">
    <property type="term" value="P:DNA-templated DNA replication"/>
    <property type="evidence" value="ECO:0007669"/>
    <property type="project" value="TreeGrafter"/>
</dbReference>
<dbReference type="Pfam" id="PF13177">
    <property type="entry name" value="DNA_pol3_delta2"/>
    <property type="match status" value="1"/>
</dbReference>
<dbReference type="InterPro" id="IPR038249">
    <property type="entry name" value="PolIII_tau_V_sf"/>
</dbReference>
<proteinExistence type="inferred from homology"/>
<evidence type="ECO:0000256" key="8">
    <source>
        <dbReference type="ARBA" id="ARBA00022840"/>
    </source>
</evidence>
<dbReference type="InterPro" id="IPR003593">
    <property type="entry name" value="AAA+_ATPase"/>
</dbReference>
<protein>
    <recommendedName>
        <fullName evidence="11">DNA polymerase III subunit gamma/tau</fullName>
        <ecNumber evidence="11">2.7.7.7</ecNumber>
    </recommendedName>
</protein>
<dbReference type="NCBIfam" id="TIGR02397">
    <property type="entry name" value="dnaX_nterm"/>
    <property type="match status" value="1"/>
</dbReference>
<keyword evidence="4 11" id="KW-0235">DNA replication</keyword>
<dbReference type="Pfam" id="PF22608">
    <property type="entry name" value="DNAX_ATPase_lid"/>
    <property type="match status" value="1"/>
</dbReference>
<dbReference type="CDD" id="cd00009">
    <property type="entry name" value="AAA"/>
    <property type="match status" value="1"/>
</dbReference>
<dbReference type="InterPro" id="IPR012763">
    <property type="entry name" value="DNA_pol_III_sug/sutau_N"/>
</dbReference>
<organism evidence="13 14">
    <name type="scientific">Methylophaga muralis</name>
    <dbReference type="NCBI Taxonomy" id="291169"/>
    <lineage>
        <taxon>Bacteria</taxon>
        <taxon>Pseudomonadati</taxon>
        <taxon>Pseudomonadota</taxon>
        <taxon>Gammaproteobacteria</taxon>
        <taxon>Thiotrichales</taxon>
        <taxon>Piscirickettsiaceae</taxon>
        <taxon>Methylophaga</taxon>
    </lineage>
</organism>
<dbReference type="SUPFAM" id="SSF52540">
    <property type="entry name" value="P-loop containing nucleoside triphosphate hydrolases"/>
    <property type="match status" value="1"/>
</dbReference>
<evidence type="ECO:0000256" key="4">
    <source>
        <dbReference type="ARBA" id="ARBA00022705"/>
    </source>
</evidence>
<evidence type="ECO:0000256" key="7">
    <source>
        <dbReference type="ARBA" id="ARBA00022833"/>
    </source>
</evidence>
<dbReference type="PANTHER" id="PTHR11669">
    <property type="entry name" value="REPLICATION FACTOR C / DNA POLYMERASE III GAMMA-TAU SUBUNIT"/>
    <property type="match status" value="1"/>
</dbReference>
<dbReference type="InterPro" id="IPR022754">
    <property type="entry name" value="DNA_pol_III_gamma-3"/>
</dbReference>
<dbReference type="InterPro" id="IPR045085">
    <property type="entry name" value="HLD_clamp_pol_III_gamma_tau"/>
</dbReference>
<name>A0A1E3GSW5_9GAMM</name>
<dbReference type="GO" id="GO:0003887">
    <property type="term" value="F:DNA-directed DNA polymerase activity"/>
    <property type="evidence" value="ECO:0007669"/>
    <property type="project" value="UniProtKB-KW"/>
</dbReference>
<comment type="catalytic activity">
    <reaction evidence="10 11">
        <text>DNA(n) + a 2'-deoxyribonucleoside 5'-triphosphate = DNA(n+1) + diphosphate</text>
        <dbReference type="Rhea" id="RHEA:22508"/>
        <dbReference type="Rhea" id="RHEA-COMP:17339"/>
        <dbReference type="Rhea" id="RHEA-COMP:17340"/>
        <dbReference type="ChEBI" id="CHEBI:33019"/>
        <dbReference type="ChEBI" id="CHEBI:61560"/>
        <dbReference type="ChEBI" id="CHEBI:173112"/>
        <dbReference type="EC" id="2.7.7.7"/>
    </reaction>
</comment>
<reference evidence="13 14" key="1">
    <citation type="submission" date="2016-07" db="EMBL/GenBank/DDBJ databases">
        <title>Draft Genome Sequence of Methylophaga muralis Bur 1.</title>
        <authorList>
            <person name="Vasilenko O.V."/>
            <person name="Doronina N.V."/>
            <person name="Shmareva M.N."/>
            <person name="Tarlachkov S.V."/>
            <person name="Mustakhimov I."/>
            <person name="Trotsenko Y.A."/>
        </authorList>
    </citation>
    <scope>NUCLEOTIDE SEQUENCE [LARGE SCALE GENOMIC DNA]</scope>
    <source>
        <strain evidence="13 14">Bur 1</strain>
    </source>
</reference>
<evidence type="ECO:0000313" key="14">
    <source>
        <dbReference type="Proteomes" id="UP000094379"/>
    </source>
</evidence>
<evidence type="ECO:0000256" key="11">
    <source>
        <dbReference type="RuleBase" id="RU364063"/>
    </source>
</evidence>
<dbReference type="AlphaFoldDB" id="A0A1E3GSW5"/>
<dbReference type="Pfam" id="PF12170">
    <property type="entry name" value="DNA_pol3_tau_5"/>
    <property type="match status" value="1"/>
</dbReference>
<dbReference type="InterPro" id="IPR008921">
    <property type="entry name" value="DNA_pol3_clamp-load_cplx_C"/>
</dbReference>
<dbReference type="InterPro" id="IPR001270">
    <property type="entry name" value="ClpA/B"/>
</dbReference>
<dbReference type="Gene3D" id="3.30.300.150">
    <property type="entry name" value="DNA polymerase III, tau subunit, domain V"/>
    <property type="match status" value="1"/>
</dbReference>
<dbReference type="InterPro" id="IPR050238">
    <property type="entry name" value="DNA_Rep/Repair_Clamp_Loader"/>
</dbReference>
<keyword evidence="3 11" id="KW-0548">Nucleotidyltransferase</keyword>
<dbReference type="GO" id="GO:0009360">
    <property type="term" value="C:DNA polymerase III complex"/>
    <property type="evidence" value="ECO:0007669"/>
    <property type="project" value="InterPro"/>
</dbReference>
<dbReference type="PANTHER" id="PTHR11669:SF0">
    <property type="entry name" value="PROTEIN STICHEL-LIKE 2"/>
    <property type="match status" value="1"/>
</dbReference>
<dbReference type="STRING" id="291169.A9E74_01230"/>
<evidence type="ECO:0000256" key="5">
    <source>
        <dbReference type="ARBA" id="ARBA00022723"/>
    </source>
</evidence>
<dbReference type="EMBL" id="MCRI01000009">
    <property type="protein sequence ID" value="ODN67158.1"/>
    <property type="molecule type" value="Genomic_DNA"/>
</dbReference>
<comment type="subunit">
    <text evidence="11">DNA polymerase III contains a core (composed of alpha, epsilon and theta chains) that associates with a tau subunit. This core dimerizes to form the POLIII' complex. PolIII' associates with the gamma complex (composed of gamma, delta, delta', psi and chi chains) and with the beta chain to form the complete DNA polymerase III complex.</text>
</comment>
<evidence type="ECO:0000259" key="12">
    <source>
        <dbReference type="SMART" id="SM00382"/>
    </source>
</evidence>
<keyword evidence="9 11" id="KW-0239">DNA-directed DNA polymerase</keyword>
<keyword evidence="8 11" id="KW-0067">ATP-binding</keyword>
<dbReference type="Gene3D" id="3.40.50.300">
    <property type="entry name" value="P-loop containing nucleotide triphosphate hydrolases"/>
    <property type="match status" value="1"/>
</dbReference>
<accession>A0A1E3GSW5</accession>
<dbReference type="FunFam" id="1.10.8.60:FF:000013">
    <property type="entry name" value="DNA polymerase III subunit gamma/tau"/>
    <property type="match status" value="1"/>
</dbReference>
<dbReference type="FunFam" id="3.40.50.300:FF:000014">
    <property type="entry name" value="DNA polymerase III subunit gamma/tau"/>
    <property type="match status" value="1"/>
</dbReference>
<keyword evidence="14" id="KW-1185">Reference proteome</keyword>
<feature type="domain" description="AAA+ ATPase" evidence="12">
    <location>
        <begin position="76"/>
        <end position="217"/>
    </location>
</feature>
<comment type="function">
    <text evidence="11">DNA polymerase III is a complex, multichain enzyme responsible for most of the replicative synthesis in bacteria. This DNA polymerase also exhibits 3' to 5' exonuclease activity.</text>
</comment>
<dbReference type="GO" id="GO:0005524">
    <property type="term" value="F:ATP binding"/>
    <property type="evidence" value="ECO:0007669"/>
    <property type="project" value="UniProtKB-KW"/>
</dbReference>
<keyword evidence="5" id="KW-0479">Metal-binding</keyword>
<gene>
    <name evidence="11 13" type="primary">dnaX</name>
    <name evidence="13" type="ORF">A9E74_01230</name>
</gene>
<sequence length="630" mass="68832">MLVTTSGPEGSSAAIGLGRRDWAGLGHHPYDHIGYLTSYMSYLVLARKWRPKKFAEVVGQQHVLRALINGLDQNRLHHAFLFAGTRGVGKTTLARIFAKSLNCEQGISSTPCGVCNSCVEVDSGRFVDLIEVDAASRTKVDDTRELLDNVQYAPSRGRYKVYLIDEVHMLSTSSFNALLKTLEEPPPHVKFLFATTDPQKLPVTILSRCLQFNLRRLDIKQIADHLAFILQQENIEFEVEALNQIAFAADGSMRDALSLLDQAIAFAGGMVTAEIVSQMLGSVSQQQLIQLLEAFAAKDAKALLAHTDELASLGRDFVVVLDGLMTSLQRIATIQLIADAESLDQQDDAALQNFANIFSTETVQLLYQIALHGKRDMPYAADPRSGFEMTLLRMLSFQPQAVNANLGQPPVKKPQADSKSVPAMAPEHATVESIPTANSPETTINRATELVPQNTAKPQADIAPLEINEAPVEHPTDSIALNKPEKTAVELSGADSAEQLVSLTTANWTALIAQLKLSAFARQLADHCAFIRTDNQKIYLSVAPELQHLTNEKSVAKLQAAVSKQLNVEVILVFTEATDTENVPTLAAERAQQAAEVQQNAVDAIHNDPVVEQIKNAFNARIIDTTIKPL</sequence>
<evidence type="ECO:0000256" key="6">
    <source>
        <dbReference type="ARBA" id="ARBA00022741"/>
    </source>
</evidence>
<dbReference type="GO" id="GO:0003677">
    <property type="term" value="F:DNA binding"/>
    <property type="evidence" value="ECO:0007669"/>
    <property type="project" value="InterPro"/>
</dbReference>
<keyword evidence="6 11" id="KW-0547">Nucleotide-binding</keyword>
<dbReference type="Gene3D" id="1.20.272.10">
    <property type="match status" value="1"/>
</dbReference>
<evidence type="ECO:0000256" key="10">
    <source>
        <dbReference type="ARBA" id="ARBA00049244"/>
    </source>
</evidence>
<dbReference type="PATRIC" id="fig|291169.3.peg.1234"/>
<dbReference type="PRINTS" id="PR00300">
    <property type="entry name" value="CLPPROTEASEA"/>
</dbReference>
<evidence type="ECO:0000313" key="13">
    <source>
        <dbReference type="EMBL" id="ODN67158.1"/>
    </source>
</evidence>
<dbReference type="Gene3D" id="1.10.8.60">
    <property type="match status" value="1"/>
</dbReference>
<evidence type="ECO:0000256" key="3">
    <source>
        <dbReference type="ARBA" id="ARBA00022695"/>
    </source>
</evidence>
<comment type="similarity">
    <text evidence="1 11">Belongs to the DnaX/STICHEL family.</text>
</comment>
<dbReference type="EC" id="2.7.7.7" evidence="11"/>
<dbReference type="FunFam" id="1.20.272.10:FF:000003">
    <property type="entry name" value="DNA polymerase III subunit gamma/tau"/>
    <property type="match status" value="1"/>
</dbReference>
<evidence type="ECO:0000256" key="9">
    <source>
        <dbReference type="ARBA" id="ARBA00022932"/>
    </source>
</evidence>
<dbReference type="CDD" id="cd18137">
    <property type="entry name" value="HLD_clamp_pol_III_gamma_tau"/>
    <property type="match status" value="1"/>
</dbReference>
<dbReference type="Pfam" id="PF12169">
    <property type="entry name" value="DNA_pol3_gamma3"/>
    <property type="match status" value="1"/>
</dbReference>
<dbReference type="InterPro" id="IPR027417">
    <property type="entry name" value="P-loop_NTPase"/>
</dbReference>
<comment type="caution">
    <text evidence="13">The sequence shown here is derived from an EMBL/GenBank/DDBJ whole genome shotgun (WGS) entry which is preliminary data.</text>
</comment>
<dbReference type="SMART" id="SM00382">
    <property type="entry name" value="AAA"/>
    <property type="match status" value="1"/>
</dbReference>
<evidence type="ECO:0000256" key="2">
    <source>
        <dbReference type="ARBA" id="ARBA00022679"/>
    </source>
</evidence>
<dbReference type="InterPro" id="IPR021029">
    <property type="entry name" value="DNA_pol_III_tau_dom-5"/>
</dbReference>
<dbReference type="SUPFAM" id="SSF48019">
    <property type="entry name" value="post-AAA+ oligomerization domain-like"/>
    <property type="match status" value="1"/>
</dbReference>
<keyword evidence="2 11" id="KW-0808">Transferase</keyword>
<dbReference type="NCBIfam" id="NF004046">
    <property type="entry name" value="PRK05563.1"/>
    <property type="match status" value="1"/>
</dbReference>
<dbReference type="Proteomes" id="UP000094379">
    <property type="component" value="Unassembled WGS sequence"/>
</dbReference>